<dbReference type="Pfam" id="PF00679">
    <property type="entry name" value="EFG_C"/>
    <property type="match status" value="1"/>
</dbReference>
<dbReference type="PRINTS" id="PR00315">
    <property type="entry name" value="ELONGATNFCT"/>
</dbReference>
<dbReference type="GO" id="GO:0032790">
    <property type="term" value="P:ribosome disassembly"/>
    <property type="evidence" value="ECO:0007669"/>
    <property type="project" value="TreeGrafter"/>
</dbReference>
<dbReference type="InterPro" id="IPR014721">
    <property type="entry name" value="Ribsml_uS5_D2-typ_fold_subgr"/>
</dbReference>
<keyword evidence="6 8" id="KW-0342">GTP-binding</keyword>
<dbReference type="AlphaFoldDB" id="A0A9X1WFA0"/>
<comment type="caution">
    <text evidence="10">The sequence shown here is derived from an EMBL/GenBank/DDBJ whole genome shotgun (WGS) entry which is preliminary data.</text>
</comment>
<sequence>MARKTPIERYRNIGIVAHVDAGKTTTSERILFYTGLSHKIGEVHDGAATMDWMEQEQERGITITSAATTTFWRGMEAQFQDHRVNIIDTPGHVDFTIEVERSLRVLDGAVVVFCGSSGVEPQSETVWRQADKYSVPRMVFVNKMDRAGADFLRVVDQIKDRLGANPVPIQLNIGAEDEFRGVIDLIKMKAINWNEADQGMTFTYEDIPADMLEDAQEWRTNLVEAAAEANEELMDKYLEEGELTEAEIKAGLRTRTLNNEIVLATCGSAFKNKGVQAVLDAVIEFLPSPVDVPAIKGVDEEENDVERHADDNEPFSALAFKIATDPFVGTLAFMRVYSGVVNSGDAVYNSVKQKRERFGRIVQMHSNKREEVKEIRAGDIAAAIGLKDVTTGDTLCDQNHKVILERMEFPEPVIQIAVEPRSQADQEKMGIALGKLAAEDPSFRVETDDETGQTLISGMGELHLDIIVDRMKREFSVDCNVGKPQVAYRETIRGSTEVEGKFVRQSGGRGQYGHVWLKIEPSEHGEGFVFVDEIVGGAVPKEYISSVAKGIEEQMNNGVLAGFPMLDVKATLFDGSYHDVDSSEMAFKIAGSMAFRKGALDAQPVVLEPMMKVEVTTPEDWMGDVVGDLNRRRGIIEGMDEGTAGLKIIRAQVPLSVMFGYATDLRSATQGRASYSMEFFEYAEVPKNVADAIIAERG</sequence>
<dbReference type="InterPro" id="IPR031157">
    <property type="entry name" value="G_TR_CS"/>
</dbReference>
<dbReference type="InterPro" id="IPR005517">
    <property type="entry name" value="Transl_elong_EFG/EF2_IV"/>
</dbReference>
<dbReference type="FunFam" id="3.40.50.300:FF:000029">
    <property type="entry name" value="Elongation factor G"/>
    <property type="match status" value="1"/>
</dbReference>
<dbReference type="PANTHER" id="PTHR43261">
    <property type="entry name" value="TRANSLATION ELONGATION FACTOR G-RELATED"/>
    <property type="match status" value="1"/>
</dbReference>
<dbReference type="CDD" id="cd01434">
    <property type="entry name" value="EFG_mtEFG1_IV"/>
    <property type="match status" value="1"/>
</dbReference>
<dbReference type="NCBIfam" id="NF009381">
    <property type="entry name" value="PRK12740.1-5"/>
    <property type="match status" value="1"/>
</dbReference>
<dbReference type="SUPFAM" id="SSF54211">
    <property type="entry name" value="Ribosomal protein S5 domain 2-like"/>
    <property type="match status" value="1"/>
</dbReference>
<dbReference type="Gene3D" id="3.30.230.10">
    <property type="match status" value="1"/>
</dbReference>
<dbReference type="InterPro" id="IPR041095">
    <property type="entry name" value="EFG_II"/>
</dbReference>
<dbReference type="RefSeq" id="WP_244358408.1">
    <property type="nucleotide sequence ID" value="NZ_JAJNNZ010000013.1"/>
</dbReference>
<dbReference type="SMART" id="SM00889">
    <property type="entry name" value="EFG_IV"/>
    <property type="match status" value="1"/>
</dbReference>
<dbReference type="EMBL" id="JAJNNZ010000013">
    <property type="protein sequence ID" value="MCJ2378173.1"/>
    <property type="molecule type" value="Genomic_DNA"/>
</dbReference>
<evidence type="ECO:0000256" key="6">
    <source>
        <dbReference type="ARBA" id="ARBA00023134"/>
    </source>
</evidence>
<dbReference type="InterPro" id="IPR005225">
    <property type="entry name" value="Small_GTP-bd"/>
</dbReference>
<keyword evidence="8" id="KW-0963">Cytoplasm</keyword>
<dbReference type="PROSITE" id="PS00301">
    <property type="entry name" value="G_TR_1"/>
    <property type="match status" value="1"/>
</dbReference>
<dbReference type="Gene3D" id="3.30.70.240">
    <property type="match status" value="1"/>
</dbReference>
<evidence type="ECO:0000256" key="1">
    <source>
        <dbReference type="ARBA" id="ARBA00005870"/>
    </source>
</evidence>
<comment type="similarity">
    <text evidence="1 8">Belongs to the TRAFAC class translation factor GTPase superfamily. Classic translation factor GTPase family. EF-G/EF-2 subfamily.</text>
</comment>
<feature type="binding site" evidence="8">
    <location>
        <begin position="142"/>
        <end position="145"/>
    </location>
    <ligand>
        <name>GTP</name>
        <dbReference type="ChEBI" id="CHEBI:37565"/>
    </ligand>
</feature>
<dbReference type="GO" id="GO:0003746">
    <property type="term" value="F:translation elongation factor activity"/>
    <property type="evidence" value="ECO:0007669"/>
    <property type="project" value="UniProtKB-UniRule"/>
</dbReference>
<dbReference type="PANTHER" id="PTHR43261:SF1">
    <property type="entry name" value="RIBOSOME-RELEASING FACTOR 2, MITOCHONDRIAL"/>
    <property type="match status" value="1"/>
</dbReference>
<evidence type="ECO:0000256" key="5">
    <source>
        <dbReference type="ARBA" id="ARBA00022917"/>
    </source>
</evidence>
<dbReference type="InterPro" id="IPR047872">
    <property type="entry name" value="EFG_IV"/>
</dbReference>
<dbReference type="InterPro" id="IPR035649">
    <property type="entry name" value="EFG_V"/>
</dbReference>
<dbReference type="Proteomes" id="UP001139488">
    <property type="component" value="Unassembled WGS sequence"/>
</dbReference>
<evidence type="ECO:0000256" key="4">
    <source>
        <dbReference type="ARBA" id="ARBA00022768"/>
    </source>
</evidence>
<evidence type="ECO:0000313" key="11">
    <source>
        <dbReference type="Proteomes" id="UP001139488"/>
    </source>
</evidence>
<name>A0A9X1WFA0_9VIBR</name>
<dbReference type="Pfam" id="PF03764">
    <property type="entry name" value="EFG_IV"/>
    <property type="match status" value="1"/>
</dbReference>
<dbReference type="FunFam" id="3.30.70.240:FF:000001">
    <property type="entry name" value="Elongation factor G"/>
    <property type="match status" value="1"/>
</dbReference>
<keyword evidence="5 8" id="KW-0648">Protein biosynthesis</keyword>
<dbReference type="SMART" id="SM00838">
    <property type="entry name" value="EFG_C"/>
    <property type="match status" value="1"/>
</dbReference>
<dbReference type="FunFam" id="3.30.230.10:FF:000003">
    <property type="entry name" value="Elongation factor G"/>
    <property type="match status" value="1"/>
</dbReference>
<dbReference type="SUPFAM" id="SSF52540">
    <property type="entry name" value="P-loop containing nucleoside triphosphate hydrolases"/>
    <property type="match status" value="1"/>
</dbReference>
<dbReference type="GO" id="GO:0005525">
    <property type="term" value="F:GTP binding"/>
    <property type="evidence" value="ECO:0007669"/>
    <property type="project" value="UniProtKB-UniRule"/>
</dbReference>
<dbReference type="SUPFAM" id="SSF50447">
    <property type="entry name" value="Translation proteins"/>
    <property type="match status" value="1"/>
</dbReference>
<dbReference type="Pfam" id="PF00009">
    <property type="entry name" value="GTP_EFTU"/>
    <property type="match status" value="1"/>
</dbReference>
<keyword evidence="3 8" id="KW-0547">Nucleotide-binding</keyword>
<dbReference type="GO" id="GO:0097216">
    <property type="term" value="F:guanosine tetraphosphate binding"/>
    <property type="evidence" value="ECO:0007669"/>
    <property type="project" value="UniProtKB-ARBA"/>
</dbReference>
<comment type="subcellular location">
    <subcellularLocation>
        <location evidence="8">Cytoplasm</location>
    </subcellularLocation>
</comment>
<dbReference type="FunFam" id="3.30.70.870:FF:000001">
    <property type="entry name" value="Elongation factor G"/>
    <property type="match status" value="1"/>
</dbReference>
<gene>
    <name evidence="8 10" type="primary">fusA</name>
    <name evidence="10" type="ORF">LNL84_15235</name>
</gene>
<evidence type="ECO:0000259" key="9">
    <source>
        <dbReference type="PROSITE" id="PS51722"/>
    </source>
</evidence>
<dbReference type="GO" id="GO:0005737">
    <property type="term" value="C:cytoplasm"/>
    <property type="evidence" value="ECO:0007669"/>
    <property type="project" value="UniProtKB-SubCell"/>
</dbReference>
<dbReference type="InterPro" id="IPR009000">
    <property type="entry name" value="Transl_B-barrel_sf"/>
</dbReference>
<dbReference type="Pfam" id="PF03144">
    <property type="entry name" value="GTP_EFTU_D2"/>
    <property type="match status" value="1"/>
</dbReference>
<evidence type="ECO:0000256" key="2">
    <source>
        <dbReference type="ARBA" id="ARBA00017872"/>
    </source>
</evidence>
<feature type="domain" description="Tr-type G" evidence="9">
    <location>
        <begin position="8"/>
        <end position="290"/>
    </location>
</feature>
<organism evidence="10 11">
    <name type="scientific">Vibrio gelatinilyticus</name>
    <dbReference type="NCBI Taxonomy" id="2893468"/>
    <lineage>
        <taxon>Bacteria</taxon>
        <taxon>Pseudomonadati</taxon>
        <taxon>Pseudomonadota</taxon>
        <taxon>Gammaproteobacteria</taxon>
        <taxon>Vibrionales</taxon>
        <taxon>Vibrionaceae</taxon>
        <taxon>Vibrio</taxon>
    </lineage>
</organism>
<dbReference type="InterPro" id="IPR035647">
    <property type="entry name" value="EFG_III/V"/>
</dbReference>
<dbReference type="CDD" id="cd16262">
    <property type="entry name" value="EFG_III"/>
    <property type="match status" value="1"/>
</dbReference>
<dbReference type="InterPro" id="IPR004540">
    <property type="entry name" value="Transl_elong_EFG/EF2"/>
</dbReference>
<dbReference type="InterPro" id="IPR000640">
    <property type="entry name" value="EFG_V-like"/>
</dbReference>
<feature type="binding site" evidence="8">
    <location>
        <begin position="88"/>
        <end position="92"/>
    </location>
    <ligand>
        <name>GTP</name>
        <dbReference type="ChEBI" id="CHEBI:37565"/>
    </ligand>
</feature>
<dbReference type="Gene3D" id="3.30.70.870">
    <property type="entry name" value="Elongation Factor G (Translational Gtpase), domain 3"/>
    <property type="match status" value="1"/>
</dbReference>
<dbReference type="InterPro" id="IPR000795">
    <property type="entry name" value="T_Tr_GTP-bd_dom"/>
</dbReference>
<dbReference type="Pfam" id="PF14492">
    <property type="entry name" value="EFG_III"/>
    <property type="match status" value="1"/>
</dbReference>
<keyword evidence="11" id="KW-1185">Reference proteome</keyword>
<dbReference type="CDD" id="cd03713">
    <property type="entry name" value="EFG_mtEFG_C"/>
    <property type="match status" value="1"/>
</dbReference>
<dbReference type="Gene3D" id="2.40.30.10">
    <property type="entry name" value="Translation factors"/>
    <property type="match status" value="1"/>
</dbReference>
<reference evidence="10" key="1">
    <citation type="submission" date="2021-11" db="EMBL/GenBank/DDBJ databases">
        <title>Vibrio ZSDE26 sp. nov. and Vibrio ZSDZ34 sp. nov., isolated from coastal seawater in Qingdao.</title>
        <authorList>
            <person name="Zhang P."/>
        </authorList>
    </citation>
    <scope>NUCLEOTIDE SEQUENCE</scope>
    <source>
        <strain evidence="10">ZSDZ34</strain>
    </source>
</reference>
<comment type="function">
    <text evidence="7 8">Catalyzes the GTP-dependent ribosomal translocation step during translation elongation. During this step, the ribosome changes from the pre-translocational (PRE) to the post-translocational (POST) state as the newly formed A-site-bound peptidyl-tRNA and P-site-bound deacylated tRNA move to the P and E sites, respectively. Catalyzes the coordinated movement of the two tRNA molecules, the mRNA and conformational changes in the ribosome.</text>
</comment>
<evidence type="ECO:0000313" key="10">
    <source>
        <dbReference type="EMBL" id="MCJ2378173.1"/>
    </source>
</evidence>
<dbReference type="GO" id="GO:0003924">
    <property type="term" value="F:GTPase activity"/>
    <property type="evidence" value="ECO:0007669"/>
    <property type="project" value="InterPro"/>
</dbReference>
<dbReference type="CDD" id="cd04088">
    <property type="entry name" value="EFG_mtEFG_II"/>
    <property type="match status" value="1"/>
</dbReference>
<feature type="binding site" evidence="8">
    <location>
        <begin position="17"/>
        <end position="24"/>
    </location>
    <ligand>
        <name>GTP</name>
        <dbReference type="ChEBI" id="CHEBI:37565"/>
    </ligand>
</feature>
<accession>A0A9X1WFA0</accession>
<dbReference type="InterPro" id="IPR009022">
    <property type="entry name" value="EFG_III"/>
</dbReference>
<evidence type="ECO:0000256" key="3">
    <source>
        <dbReference type="ARBA" id="ARBA00022741"/>
    </source>
</evidence>
<dbReference type="NCBIfam" id="TIGR00231">
    <property type="entry name" value="small_GTP"/>
    <property type="match status" value="1"/>
</dbReference>
<dbReference type="CDD" id="cd01886">
    <property type="entry name" value="EF-G"/>
    <property type="match status" value="1"/>
</dbReference>
<dbReference type="HAMAP" id="MF_00054_B">
    <property type="entry name" value="EF_G_EF_2_B"/>
    <property type="match status" value="1"/>
</dbReference>
<dbReference type="SUPFAM" id="SSF54980">
    <property type="entry name" value="EF-G C-terminal domain-like"/>
    <property type="match status" value="2"/>
</dbReference>
<dbReference type="Gene3D" id="3.40.50.300">
    <property type="entry name" value="P-loop containing nucleotide triphosphate hydrolases"/>
    <property type="match status" value="1"/>
</dbReference>
<keyword evidence="4 8" id="KW-0251">Elongation factor</keyword>
<dbReference type="InterPro" id="IPR027417">
    <property type="entry name" value="P-loop_NTPase"/>
</dbReference>
<evidence type="ECO:0000256" key="8">
    <source>
        <dbReference type="HAMAP-Rule" id="MF_00054"/>
    </source>
</evidence>
<dbReference type="NCBIfam" id="TIGR00484">
    <property type="entry name" value="EF-G"/>
    <property type="match status" value="1"/>
</dbReference>
<dbReference type="FunFam" id="2.40.30.10:FF:000006">
    <property type="entry name" value="Elongation factor G"/>
    <property type="match status" value="1"/>
</dbReference>
<evidence type="ECO:0000256" key="7">
    <source>
        <dbReference type="ARBA" id="ARBA00024731"/>
    </source>
</evidence>
<dbReference type="InterPro" id="IPR004161">
    <property type="entry name" value="EFTu-like_2"/>
</dbReference>
<dbReference type="PROSITE" id="PS51722">
    <property type="entry name" value="G_TR_2"/>
    <property type="match status" value="1"/>
</dbReference>
<protein>
    <recommendedName>
        <fullName evidence="2 8">Elongation factor G</fullName>
        <shortName evidence="8">EF-G</shortName>
    </recommendedName>
</protein>
<dbReference type="InterPro" id="IPR020568">
    <property type="entry name" value="Ribosomal_Su5_D2-typ_SF"/>
</dbReference>
<proteinExistence type="inferred from homology"/>